<evidence type="ECO:0000313" key="3">
    <source>
        <dbReference type="Proteomes" id="UP000006056"/>
    </source>
</evidence>
<dbReference type="OrthoDB" id="964913at2"/>
<organism evidence="2 3">
    <name type="scientific">Terriglobus roseus (strain DSM 18391 / NRRL B-41598 / KBS 63)</name>
    <dbReference type="NCBI Taxonomy" id="926566"/>
    <lineage>
        <taxon>Bacteria</taxon>
        <taxon>Pseudomonadati</taxon>
        <taxon>Acidobacteriota</taxon>
        <taxon>Terriglobia</taxon>
        <taxon>Terriglobales</taxon>
        <taxon>Acidobacteriaceae</taxon>
        <taxon>Terriglobus</taxon>
    </lineage>
</organism>
<protein>
    <recommendedName>
        <fullName evidence="4">DNA breaking-rejoining protein</fullName>
    </recommendedName>
</protein>
<dbReference type="Gene3D" id="2.60.120.380">
    <property type="match status" value="1"/>
</dbReference>
<name>I3ZKW0_TERRK</name>
<gene>
    <name evidence="2" type="ordered locus">Terro_3665</name>
</gene>
<reference evidence="2 3" key="1">
    <citation type="submission" date="2012-06" db="EMBL/GenBank/DDBJ databases">
        <title>Complete genome of Terriglobus roseus DSM 18391.</title>
        <authorList>
            <consortium name="US DOE Joint Genome Institute (JGI-PGF)"/>
            <person name="Lucas S."/>
            <person name="Copeland A."/>
            <person name="Lapidus A."/>
            <person name="Glavina del Rio T."/>
            <person name="Dalin E."/>
            <person name="Tice H."/>
            <person name="Bruce D."/>
            <person name="Goodwin L."/>
            <person name="Pitluck S."/>
            <person name="Peters L."/>
            <person name="Mikhailova N."/>
            <person name="Munk A.C.C."/>
            <person name="Kyrpides N."/>
            <person name="Mavromatis K."/>
            <person name="Ivanova N."/>
            <person name="Brettin T."/>
            <person name="Detter J.C."/>
            <person name="Han C."/>
            <person name="Larimer F."/>
            <person name="Land M."/>
            <person name="Hauser L."/>
            <person name="Markowitz V."/>
            <person name="Cheng J.-F."/>
            <person name="Hugenholtz P."/>
            <person name="Woyke T."/>
            <person name="Wu D."/>
            <person name="Brambilla E."/>
            <person name="Klenk H.-P."/>
            <person name="Eisen J.A."/>
        </authorList>
    </citation>
    <scope>NUCLEOTIDE SEQUENCE [LARGE SCALE GENOMIC DNA]</scope>
    <source>
        <strain evidence="3">DSM 18391 / NRRL B-41598 / KBS 63</strain>
    </source>
</reference>
<keyword evidence="3" id="KW-1185">Reference proteome</keyword>
<evidence type="ECO:0000313" key="2">
    <source>
        <dbReference type="EMBL" id="AFL89878.1"/>
    </source>
</evidence>
<dbReference type="HOGENOM" id="CLU_129252_1_1_0"/>
<dbReference type="Proteomes" id="UP000006056">
    <property type="component" value="Chromosome"/>
</dbReference>
<feature type="chain" id="PRO_5003684985" description="DNA breaking-rejoining protein" evidence="1">
    <location>
        <begin position="24"/>
        <end position="138"/>
    </location>
</feature>
<sequence length="138" mass="15012">MRLPILAIALLTLLSLSARPAIAQDQPHHIIVTRDGGAHLERGTIRSYDDVRYQVSVDAAGVLRIGLKSVVGSNLFNVYAPGTEPGKDEAIFKGASEGTKAELPLRKPGLYLIQVFLMRNAARRGTTSRYTLSVELTK</sequence>
<dbReference type="AlphaFoldDB" id="I3ZKW0"/>
<dbReference type="KEGG" id="trs:Terro_3665"/>
<dbReference type="EMBL" id="CP003379">
    <property type="protein sequence ID" value="AFL89878.1"/>
    <property type="molecule type" value="Genomic_DNA"/>
</dbReference>
<keyword evidence="1" id="KW-0732">Signal</keyword>
<evidence type="ECO:0008006" key="4">
    <source>
        <dbReference type="Google" id="ProtNLM"/>
    </source>
</evidence>
<evidence type="ECO:0000256" key="1">
    <source>
        <dbReference type="SAM" id="SignalP"/>
    </source>
</evidence>
<feature type="signal peptide" evidence="1">
    <location>
        <begin position="1"/>
        <end position="23"/>
    </location>
</feature>
<accession>I3ZKW0</accession>
<proteinExistence type="predicted"/>
<dbReference type="RefSeq" id="WP_014787139.1">
    <property type="nucleotide sequence ID" value="NC_018014.1"/>
</dbReference>